<dbReference type="RefSeq" id="WP_000643577.1">
    <property type="nucleotide sequence ID" value="NZ_AP014650.1"/>
</dbReference>
<dbReference type="EMBL" id="CP072271">
    <property type="protein sequence ID" value="QTK45512.1"/>
    <property type="molecule type" value="Genomic_DNA"/>
</dbReference>
<gene>
    <name evidence="1" type="ORF">CBE85_13685</name>
    <name evidence="2" type="ORF">CPI82_18505</name>
    <name evidence="3" type="ORF">J6E47_20245</name>
</gene>
<dbReference type="Proteomes" id="UP000664966">
    <property type="component" value="Plasmid p1KSK6"/>
</dbReference>
<dbReference type="AlphaFoldDB" id="A0A090BAL8"/>
<geneLocation type="plasmid" evidence="3 6">
    <name>p1KSK6</name>
</geneLocation>
<dbReference type="Proteomes" id="UP000197394">
    <property type="component" value="Unassembled WGS sequence"/>
</dbReference>
<accession>A0A090BAL8</accession>
<reference evidence="3" key="3">
    <citation type="submission" date="2021-03" db="EMBL/GenBank/DDBJ databases">
        <title>Complete genome sequencing of Acinetobacter baumannii.</title>
        <authorList>
            <person name="Yadav B."/>
            <person name="Makwana N."/>
            <person name="Kharat A.S."/>
            <person name="Veeraraghavan B."/>
            <person name="Vijayakumar S."/>
            <person name="Priya M."/>
        </authorList>
    </citation>
    <scope>NUCLEOTIDE SEQUENCE</scope>
    <source>
        <strain evidence="3">KSK6</strain>
        <plasmid evidence="3">p1KSK6</plasmid>
    </source>
</reference>
<proteinExistence type="predicted"/>
<reference evidence="2 5" key="2">
    <citation type="submission" date="2017-09" db="EMBL/GenBank/DDBJ databases">
        <title>Draft genome of Acinetobacter baumannii strain I43, a mercury resistant bacteria.</title>
        <authorList>
            <person name="Siqueira K.A."/>
            <person name="Mello I.S."/>
            <person name="Mendes T.A."/>
            <person name="Soares M.A."/>
        </authorList>
    </citation>
    <scope>NUCLEOTIDE SEQUENCE [LARGE SCALE GENOMIC DNA]</scope>
    <source>
        <strain evidence="2 5">I43</strain>
    </source>
</reference>
<protein>
    <submittedName>
        <fullName evidence="1">Integrase</fullName>
    </submittedName>
</protein>
<dbReference type="EMBL" id="NGKM01000014">
    <property type="protein sequence ID" value="OWK66048.1"/>
    <property type="molecule type" value="Genomic_DNA"/>
</dbReference>
<evidence type="ECO:0000313" key="5">
    <source>
        <dbReference type="Proteomes" id="UP000223291"/>
    </source>
</evidence>
<evidence type="ECO:0000313" key="2">
    <source>
        <dbReference type="EMBL" id="PHQ01232.1"/>
    </source>
</evidence>
<evidence type="ECO:0000313" key="3">
    <source>
        <dbReference type="EMBL" id="QTK45512.1"/>
    </source>
</evidence>
<evidence type="ECO:0000313" key="4">
    <source>
        <dbReference type="Proteomes" id="UP000197394"/>
    </source>
</evidence>
<evidence type="ECO:0000313" key="6">
    <source>
        <dbReference type="Proteomes" id="UP000664966"/>
    </source>
</evidence>
<name>A0A090BAL8_ACIBA</name>
<dbReference type="Proteomes" id="UP000223291">
    <property type="component" value="Unassembled WGS sequence"/>
</dbReference>
<sequence length="634" mass="70896">MKAGSELEFNAKKYPKSIKGLETRVFDYSEKTIIRYTNVWKKLLKQYGLEDQVLVNPEYTLETVVNNLISEYGNNELRNSTFRHYRSALIHRMGVILSEQKRDGEKLVALPKLARLFESLKAVEATDDKKQPNRSSSSKLKYFPKDLYEFVLGSSFNLNRSNLGLMLKLFIEANTMIGLRPVEWQSLRLACDVEERCLSLVVDNAKNTQGRANGDIRILNMIEPDPIKLKNQLRAILGFKRLLDLELEARARKFLTERSRETNETYKIYIASKEPDSFEFEFIHWKGSQTVNCIEAVNCIKPENGTGETVNWISTENELEQNIEDRTNGALPSINGPDTVNRISSGHGQNTTDGNKAGGSEFNYERVIEDGAHSSVNGINTVDRIWAVDGINKVDGSDHGALPSANGPDTVNGIKAIDGNNTVDGINAVAGIKGGGTNQAISTASTAPAPELTDFGFNSVAGEIQQTGRNTDHGKMAALLGAYNAVVIESYVDRYGTIQYALCQSVMDSLQRKLKDMSNEFYEKKKFGLPEELASNKANATIYSTRHQAVANRKKYKWKEEEVAGWFGHASVQTASRHYGVAGKGWGDKPMFRTSKFSLEKVRMREQQVNQTKQLTEEDVLNSVLSDKDLDDLL</sequence>
<organism evidence="1 4">
    <name type="scientific">Acinetobacter baumannii</name>
    <dbReference type="NCBI Taxonomy" id="470"/>
    <lineage>
        <taxon>Bacteria</taxon>
        <taxon>Pseudomonadati</taxon>
        <taxon>Pseudomonadota</taxon>
        <taxon>Gammaproteobacteria</taxon>
        <taxon>Moraxellales</taxon>
        <taxon>Moraxellaceae</taxon>
        <taxon>Acinetobacter</taxon>
        <taxon>Acinetobacter calcoaceticus/baumannii complex</taxon>
    </lineage>
</organism>
<reference evidence="1 4" key="1">
    <citation type="submission" date="2017-05" db="EMBL/GenBank/DDBJ databases">
        <title>Draft genome sequence of MDR A. baumannii AB360.</title>
        <authorList>
            <person name="Wareham D.W."/>
            <person name="Bean D.C."/>
        </authorList>
    </citation>
    <scope>NUCLEOTIDE SEQUENCE [LARGE SCALE GENOMIC DNA]</scope>
    <source>
        <strain evidence="1 4">AB360</strain>
    </source>
</reference>
<evidence type="ECO:0000313" key="1">
    <source>
        <dbReference type="EMBL" id="OWK66048.1"/>
    </source>
</evidence>
<keyword evidence="3" id="KW-0614">Plasmid</keyword>
<dbReference type="EMBL" id="NXDV01000022">
    <property type="protein sequence ID" value="PHQ01232.1"/>
    <property type="molecule type" value="Genomic_DNA"/>
</dbReference>